<gene>
    <name evidence="1" type="ORF">MCOR_52392</name>
</gene>
<protein>
    <submittedName>
        <fullName evidence="1">Uncharacterized protein</fullName>
    </submittedName>
</protein>
<dbReference type="EMBL" id="CACVKT020009075">
    <property type="protein sequence ID" value="CAC5420130.1"/>
    <property type="molecule type" value="Genomic_DNA"/>
</dbReference>
<accession>A0A6J8EHZ5</accession>
<dbReference type="AlphaFoldDB" id="A0A6J8EHZ5"/>
<dbReference type="Proteomes" id="UP000507470">
    <property type="component" value="Unassembled WGS sequence"/>
</dbReference>
<organism evidence="1 2">
    <name type="scientific">Mytilus coruscus</name>
    <name type="common">Sea mussel</name>
    <dbReference type="NCBI Taxonomy" id="42192"/>
    <lineage>
        <taxon>Eukaryota</taxon>
        <taxon>Metazoa</taxon>
        <taxon>Spiralia</taxon>
        <taxon>Lophotrochozoa</taxon>
        <taxon>Mollusca</taxon>
        <taxon>Bivalvia</taxon>
        <taxon>Autobranchia</taxon>
        <taxon>Pteriomorphia</taxon>
        <taxon>Mytilida</taxon>
        <taxon>Mytiloidea</taxon>
        <taxon>Mytilidae</taxon>
        <taxon>Mytilinae</taxon>
        <taxon>Mytilus</taxon>
    </lineage>
</organism>
<sequence length="204" mass="23075">MYSVNAVNASSVLRTVAECKKKMAGCQKCNQKKRGYQNNSSKNYWRGPPPVCSFKPWESNVLQSLTRTQVEGIEGGVDTLEQCGLTSISSENYDSTTTFTAEVHMANSPEDEAVCNIEEASVPQENSYLEKEIDDQEVQEKFLKIEEENHKKNGGLQKTKTVNLRKVCCGRRKDGRRSTQYLFIISTHGNYKYNSTINNLILQE</sequence>
<reference evidence="1 2" key="1">
    <citation type="submission" date="2020-06" db="EMBL/GenBank/DDBJ databases">
        <authorList>
            <person name="Li R."/>
            <person name="Bekaert M."/>
        </authorList>
    </citation>
    <scope>NUCLEOTIDE SEQUENCE [LARGE SCALE GENOMIC DNA]</scope>
    <source>
        <strain evidence="2">wild</strain>
    </source>
</reference>
<evidence type="ECO:0000313" key="1">
    <source>
        <dbReference type="EMBL" id="CAC5420130.1"/>
    </source>
</evidence>
<dbReference type="OrthoDB" id="6147913at2759"/>
<keyword evidence="2" id="KW-1185">Reference proteome</keyword>
<proteinExistence type="predicted"/>
<evidence type="ECO:0000313" key="2">
    <source>
        <dbReference type="Proteomes" id="UP000507470"/>
    </source>
</evidence>
<name>A0A6J8EHZ5_MYTCO</name>